<organism evidence="1 2">
    <name type="scientific">Skermanella aerolata</name>
    <dbReference type="NCBI Taxonomy" id="393310"/>
    <lineage>
        <taxon>Bacteria</taxon>
        <taxon>Pseudomonadati</taxon>
        <taxon>Pseudomonadota</taxon>
        <taxon>Alphaproteobacteria</taxon>
        <taxon>Rhodospirillales</taxon>
        <taxon>Azospirillaceae</taxon>
        <taxon>Skermanella</taxon>
    </lineage>
</organism>
<evidence type="ECO:0000313" key="1">
    <source>
        <dbReference type="EMBL" id="GEO37363.1"/>
    </source>
</evidence>
<dbReference type="InterPro" id="IPR028978">
    <property type="entry name" value="Chorismate_lyase_/UTRA_dom_sf"/>
</dbReference>
<dbReference type="Gene3D" id="3.40.1410.10">
    <property type="entry name" value="Chorismate lyase-like"/>
    <property type="match status" value="1"/>
</dbReference>
<dbReference type="AlphaFoldDB" id="A0A512DLL0"/>
<dbReference type="SUPFAM" id="SSF64288">
    <property type="entry name" value="Chorismate lyase-like"/>
    <property type="match status" value="1"/>
</dbReference>
<dbReference type="Proteomes" id="UP000321523">
    <property type="component" value="Unassembled WGS sequence"/>
</dbReference>
<comment type="caution">
    <text evidence="1">The sequence shown here is derived from an EMBL/GenBank/DDBJ whole genome shotgun (WGS) entry which is preliminary data.</text>
</comment>
<evidence type="ECO:0000313" key="2">
    <source>
        <dbReference type="Proteomes" id="UP000321523"/>
    </source>
</evidence>
<dbReference type="EMBL" id="BJYZ01000006">
    <property type="protein sequence ID" value="GEO37363.1"/>
    <property type="molecule type" value="Genomic_DNA"/>
</dbReference>
<proteinExistence type="predicted"/>
<keyword evidence="2" id="KW-1185">Reference proteome</keyword>
<protein>
    <submittedName>
        <fullName evidence="1">Uncharacterized protein</fullName>
    </submittedName>
</protein>
<name>A0A512DLL0_9PROT</name>
<reference evidence="1 2" key="1">
    <citation type="submission" date="2019-07" db="EMBL/GenBank/DDBJ databases">
        <title>Whole genome shotgun sequence of Skermanella aerolata NBRC 106429.</title>
        <authorList>
            <person name="Hosoyama A."/>
            <person name="Uohara A."/>
            <person name="Ohji S."/>
            <person name="Ichikawa N."/>
        </authorList>
    </citation>
    <scope>NUCLEOTIDE SEQUENCE [LARGE SCALE GENOMIC DNA]</scope>
    <source>
        <strain evidence="1 2">NBRC 106429</strain>
    </source>
</reference>
<accession>A0A512DLL0</accession>
<gene>
    <name evidence="1" type="ORF">SAE02_15110</name>
</gene>
<sequence length="135" mass="14086">MTATLSAHWNGMLSALVLRHGVTADGAVLVRRVVLVAGTGELPVEIAEVRALTGALGNGVLGRLASATVPFGRSLQQEGIAFTTEPVSFFKVTANEALAEAGRTVPGTPMFGRKALLWLADGRPLGETVEILPRV</sequence>